<feature type="region of interest" description="Disordered" evidence="1">
    <location>
        <begin position="26"/>
        <end position="73"/>
    </location>
</feature>
<dbReference type="RefSeq" id="WP_369142161.1">
    <property type="nucleotide sequence ID" value="NZ_CP163444.1"/>
</dbReference>
<dbReference type="AlphaFoldDB" id="A0AB39SM62"/>
<accession>A0AB39SM62</accession>
<evidence type="ECO:0000313" key="3">
    <source>
        <dbReference type="EMBL" id="XDQ69420.1"/>
    </source>
</evidence>
<feature type="compositionally biased region" description="Basic and acidic residues" evidence="1">
    <location>
        <begin position="37"/>
        <end position="48"/>
    </location>
</feature>
<name>A0AB39SM62_9ACTN</name>
<dbReference type="EMBL" id="CP163444">
    <property type="protein sequence ID" value="XDQ69420.1"/>
    <property type="molecule type" value="Genomic_DNA"/>
</dbReference>
<proteinExistence type="predicted"/>
<organism evidence="3">
    <name type="scientific">Streptomyces sp. R44</name>
    <dbReference type="NCBI Taxonomy" id="3238633"/>
    <lineage>
        <taxon>Bacteria</taxon>
        <taxon>Bacillati</taxon>
        <taxon>Actinomycetota</taxon>
        <taxon>Actinomycetes</taxon>
        <taxon>Kitasatosporales</taxon>
        <taxon>Streptomycetaceae</taxon>
        <taxon>Streptomyces</taxon>
    </lineage>
</organism>
<protein>
    <submittedName>
        <fullName evidence="3">Uncharacterized protein</fullName>
    </submittedName>
</protein>
<feature type="signal peptide" evidence="2">
    <location>
        <begin position="1"/>
        <end position="24"/>
    </location>
</feature>
<evidence type="ECO:0000256" key="2">
    <source>
        <dbReference type="SAM" id="SignalP"/>
    </source>
</evidence>
<evidence type="ECO:0000256" key="1">
    <source>
        <dbReference type="SAM" id="MobiDB-lite"/>
    </source>
</evidence>
<reference evidence="3" key="1">
    <citation type="submission" date="2024-07" db="EMBL/GenBank/DDBJ databases">
        <authorList>
            <person name="Yu S.T."/>
        </authorList>
    </citation>
    <scope>NUCLEOTIDE SEQUENCE</scope>
    <source>
        <strain evidence="3">R44</strain>
    </source>
</reference>
<gene>
    <name evidence="3" type="ORF">AB5J54_02315</name>
</gene>
<keyword evidence="2" id="KW-0732">Signal</keyword>
<sequence>MRWTALVAKSVVAGAAGAFLAVSAAGVQPPRQASEADPGREVPADERTYAPGPGSGATGPVPSPSPTVSHRSP</sequence>
<feature type="chain" id="PRO_5044205648" evidence="2">
    <location>
        <begin position="25"/>
        <end position="73"/>
    </location>
</feature>